<proteinExistence type="predicted"/>
<dbReference type="CDD" id="cd04301">
    <property type="entry name" value="NAT_SF"/>
    <property type="match status" value="1"/>
</dbReference>
<evidence type="ECO:0000313" key="4">
    <source>
        <dbReference type="Proteomes" id="UP000198802"/>
    </source>
</evidence>
<feature type="domain" description="N-acetyltransferase" evidence="2">
    <location>
        <begin position="10"/>
        <end position="162"/>
    </location>
</feature>
<protein>
    <submittedName>
        <fullName evidence="3">Lysophospholipase L1</fullName>
    </submittedName>
</protein>
<dbReference type="PANTHER" id="PTHR30383">
    <property type="entry name" value="THIOESTERASE 1/PROTEASE 1/LYSOPHOSPHOLIPASE L1"/>
    <property type="match status" value="1"/>
</dbReference>
<dbReference type="EMBL" id="FAOZ01000007">
    <property type="protein sequence ID" value="CUU56397.1"/>
    <property type="molecule type" value="Genomic_DNA"/>
</dbReference>
<dbReference type="SUPFAM" id="SSF55729">
    <property type="entry name" value="Acyl-CoA N-acyltransferases (Nat)"/>
    <property type="match status" value="1"/>
</dbReference>
<dbReference type="InterPro" id="IPR051532">
    <property type="entry name" value="Ester_Hydrolysis_Enzymes"/>
</dbReference>
<dbReference type="SUPFAM" id="SSF52266">
    <property type="entry name" value="SGNH hydrolase"/>
    <property type="match status" value="1"/>
</dbReference>
<organism evidence="3 4">
    <name type="scientific">Parafrankia irregularis</name>
    <dbReference type="NCBI Taxonomy" id="795642"/>
    <lineage>
        <taxon>Bacteria</taxon>
        <taxon>Bacillati</taxon>
        <taxon>Actinomycetota</taxon>
        <taxon>Actinomycetes</taxon>
        <taxon>Frankiales</taxon>
        <taxon>Frankiaceae</taxon>
        <taxon>Parafrankia</taxon>
    </lineage>
</organism>
<evidence type="ECO:0000256" key="1">
    <source>
        <dbReference type="SAM" id="MobiDB-lite"/>
    </source>
</evidence>
<dbReference type="InterPro" id="IPR000182">
    <property type="entry name" value="GNAT_dom"/>
</dbReference>
<dbReference type="Proteomes" id="UP000198802">
    <property type="component" value="Unassembled WGS sequence"/>
</dbReference>
<dbReference type="InterPro" id="IPR036514">
    <property type="entry name" value="SGNH_hydro_sf"/>
</dbReference>
<reference evidence="4" key="1">
    <citation type="submission" date="2015-11" db="EMBL/GenBank/DDBJ databases">
        <authorList>
            <person name="Varghese N."/>
        </authorList>
    </citation>
    <scope>NUCLEOTIDE SEQUENCE [LARGE SCALE GENOMIC DNA]</scope>
    <source>
        <strain evidence="4">DSM 45899</strain>
    </source>
</reference>
<dbReference type="Gene3D" id="3.40.50.1110">
    <property type="entry name" value="SGNH hydrolase"/>
    <property type="match status" value="1"/>
</dbReference>
<dbReference type="InterPro" id="IPR013830">
    <property type="entry name" value="SGNH_hydro"/>
</dbReference>
<dbReference type="AlphaFoldDB" id="A0A0S4QLS3"/>
<gene>
    <name evidence="3" type="ORF">Ga0074812_107281</name>
</gene>
<dbReference type="PROSITE" id="PS51186">
    <property type="entry name" value="GNAT"/>
    <property type="match status" value="1"/>
</dbReference>
<dbReference type="InterPro" id="IPR016181">
    <property type="entry name" value="Acyl_CoA_acyltransferase"/>
</dbReference>
<feature type="compositionally biased region" description="Low complexity" evidence="1">
    <location>
        <begin position="194"/>
        <end position="208"/>
    </location>
</feature>
<feature type="region of interest" description="Disordered" evidence="1">
    <location>
        <begin position="159"/>
        <end position="178"/>
    </location>
</feature>
<dbReference type="PANTHER" id="PTHR30383:SF5">
    <property type="entry name" value="SGNH HYDROLASE-TYPE ESTERASE DOMAIN-CONTAINING PROTEIN"/>
    <property type="match status" value="1"/>
</dbReference>
<dbReference type="GO" id="GO:0004622">
    <property type="term" value="F:phosphatidylcholine lysophospholipase activity"/>
    <property type="evidence" value="ECO:0007669"/>
    <property type="project" value="TreeGrafter"/>
</dbReference>
<dbReference type="RefSeq" id="WP_091276531.1">
    <property type="nucleotide sequence ID" value="NZ_FAOZ01000007.1"/>
</dbReference>
<dbReference type="Gene3D" id="3.40.630.30">
    <property type="match status" value="1"/>
</dbReference>
<dbReference type="GO" id="GO:0016747">
    <property type="term" value="F:acyltransferase activity, transferring groups other than amino-acyl groups"/>
    <property type="evidence" value="ECO:0007669"/>
    <property type="project" value="InterPro"/>
</dbReference>
<sequence>MIKEDLPGGLVARRPRADDQPRVLAVLDDWWAGFGGDAGSLQRSRLLPRLFFEHFTASSYLVEHADGTVAAFLIGLLSPSQPDVAYIHFVGVDPALRRHGVAAALYRQFFADAARYGRRQVRCITSPGNTTSLAFHTALGFRVEPGDITVDISDAVDGRTSEPDIPHGRVTAHRDHDGPGLHRIVFTRPLNGEPPTTTSTTSRPASAPVGPHTGRDVRVCFLGDSFTAGVGDPTRLGWVGRLAAATDPDGTYLTTYNLGIRRETSTQIHARWKSECLPRLPAGTDNRLVLSFGVNDTTVDDDDTTVGGQRPRVPLEESVATARTLLTEAGGLLPVLMVGPPPGLDEARNSRIRALDVRYAAVCGTLDVPYVSVFDALAARPAWAASLAAGDGVHPGAVGYQLLADLVRGPWCSFLNTNGS</sequence>
<evidence type="ECO:0000259" key="2">
    <source>
        <dbReference type="PROSITE" id="PS51186"/>
    </source>
</evidence>
<evidence type="ECO:0000313" key="3">
    <source>
        <dbReference type="EMBL" id="CUU56397.1"/>
    </source>
</evidence>
<name>A0A0S4QLS3_9ACTN</name>
<dbReference type="Pfam" id="PF13472">
    <property type="entry name" value="Lipase_GDSL_2"/>
    <property type="match status" value="1"/>
</dbReference>
<feature type="region of interest" description="Disordered" evidence="1">
    <location>
        <begin position="186"/>
        <end position="212"/>
    </location>
</feature>
<keyword evidence="4" id="KW-1185">Reference proteome</keyword>
<dbReference type="Pfam" id="PF00583">
    <property type="entry name" value="Acetyltransf_1"/>
    <property type="match status" value="1"/>
</dbReference>
<accession>A0A0S4QLS3</accession>